<reference evidence="2 3" key="1">
    <citation type="submission" date="2018-05" db="EMBL/GenBank/DDBJ databases">
        <title>Genomic Encyclopedia of Type Strains, Phase IV (KMG-IV): sequencing the most valuable type-strain genomes for metagenomic binning, comparative biology and taxonomic classification.</title>
        <authorList>
            <person name="Goeker M."/>
        </authorList>
    </citation>
    <scope>NUCLEOTIDE SEQUENCE [LARGE SCALE GENOMIC DNA]</scope>
    <source>
        <strain evidence="2 3">DSM 6462</strain>
    </source>
</reference>
<protein>
    <submittedName>
        <fullName evidence="2">Integrase-like protein</fullName>
    </submittedName>
</protein>
<dbReference type="Pfam" id="PF13011">
    <property type="entry name" value="LZ_Tnp_IS481"/>
    <property type="match status" value="1"/>
</dbReference>
<feature type="domain" description="DNA-binding" evidence="1">
    <location>
        <begin position="1"/>
        <end position="79"/>
    </location>
</feature>
<sequence length="211" mass="23349">MNVHKNARLTVHGRVLLVRRVVEEDWTVVAASEAAGVSVRTGFKWLARFRAGGERMLHDRSSAPGLMPHATPVATIEAVEGLRRLRLSGPAIARELGLPRSTVGAILRRLGLGRVSALDPRAPENRYERQLPGELIHVDTKKLGRIQGIGHRITGDRTRQSNRRGRGEGLGWECLHVAIDDASRLAYTEVLADEKKDTTCAFTARAIAWFR</sequence>
<proteinExistence type="predicted"/>
<evidence type="ECO:0000259" key="1">
    <source>
        <dbReference type="Pfam" id="PF13011"/>
    </source>
</evidence>
<organism evidence="2 3">
    <name type="scientific">Chelatococcus asaccharovorans</name>
    <dbReference type="NCBI Taxonomy" id="28210"/>
    <lineage>
        <taxon>Bacteria</taxon>
        <taxon>Pseudomonadati</taxon>
        <taxon>Pseudomonadota</taxon>
        <taxon>Alphaproteobacteria</taxon>
        <taxon>Hyphomicrobiales</taxon>
        <taxon>Chelatococcaceae</taxon>
        <taxon>Chelatococcus</taxon>
    </lineage>
</organism>
<name>A0A2V3UHC0_9HYPH</name>
<keyword evidence="3" id="KW-1185">Reference proteome</keyword>
<dbReference type="Gene3D" id="1.10.10.60">
    <property type="entry name" value="Homeodomain-like"/>
    <property type="match status" value="1"/>
</dbReference>
<gene>
    <name evidence="2" type="ORF">C7450_102543</name>
</gene>
<dbReference type="RefSeq" id="WP_110373746.1">
    <property type="nucleotide sequence ID" value="NZ_QJJK01000002.1"/>
</dbReference>
<dbReference type="OrthoDB" id="8005085at2"/>
<feature type="non-terminal residue" evidence="2">
    <location>
        <position position="211"/>
    </location>
</feature>
<comment type="caution">
    <text evidence="2">The sequence shown here is derived from an EMBL/GenBank/DDBJ whole genome shotgun (WGS) entry which is preliminary data.</text>
</comment>
<accession>A0A2V3UHC0</accession>
<evidence type="ECO:0000313" key="2">
    <source>
        <dbReference type="EMBL" id="PXW63625.1"/>
    </source>
</evidence>
<dbReference type="AlphaFoldDB" id="A0A2V3UHC0"/>
<evidence type="ECO:0000313" key="3">
    <source>
        <dbReference type="Proteomes" id="UP000248021"/>
    </source>
</evidence>
<dbReference type="Proteomes" id="UP000248021">
    <property type="component" value="Unassembled WGS sequence"/>
</dbReference>
<dbReference type="EMBL" id="QJJK01000002">
    <property type="protein sequence ID" value="PXW63625.1"/>
    <property type="molecule type" value="Genomic_DNA"/>
</dbReference>
<dbReference type="SUPFAM" id="SSF46689">
    <property type="entry name" value="Homeodomain-like"/>
    <property type="match status" value="1"/>
</dbReference>
<dbReference type="InterPro" id="IPR009057">
    <property type="entry name" value="Homeodomain-like_sf"/>
</dbReference>
<dbReference type="InterPro" id="IPR024967">
    <property type="entry name" value="DNA-bd_IS481-type"/>
</dbReference>